<reference evidence="7 8" key="1">
    <citation type="submission" date="2021-01" db="EMBL/GenBank/DDBJ databases">
        <title>Genome public.</title>
        <authorList>
            <person name="Liu C."/>
            <person name="Sun Q."/>
        </authorList>
    </citation>
    <scope>NUCLEOTIDE SEQUENCE [LARGE SCALE GENOMIC DNA]</scope>
    <source>
        <strain evidence="7 8">YIM B02564</strain>
    </source>
</reference>
<keyword evidence="1" id="KW-0229">DNA integration</keyword>
<dbReference type="EMBL" id="JAESWB010000045">
    <property type="protein sequence ID" value="MBL4951669.1"/>
    <property type="molecule type" value="Genomic_DNA"/>
</dbReference>
<dbReference type="InterPro" id="IPR013762">
    <property type="entry name" value="Integrase-like_cat_sf"/>
</dbReference>
<evidence type="ECO:0000256" key="1">
    <source>
        <dbReference type="ARBA" id="ARBA00022908"/>
    </source>
</evidence>
<dbReference type="PROSITE" id="PS51898">
    <property type="entry name" value="TYR_RECOMBINASE"/>
    <property type="match status" value="1"/>
</dbReference>
<proteinExistence type="predicted"/>
<dbReference type="Gene3D" id="1.10.150.130">
    <property type="match status" value="1"/>
</dbReference>
<dbReference type="Pfam" id="PF00589">
    <property type="entry name" value="Phage_integrase"/>
    <property type="match status" value="1"/>
</dbReference>
<protein>
    <submittedName>
        <fullName evidence="7">Tyrosine-type recombinase/integrase</fullName>
    </submittedName>
</protein>
<dbReference type="Gene3D" id="1.10.443.10">
    <property type="entry name" value="Intergrase catalytic core"/>
    <property type="match status" value="1"/>
</dbReference>
<evidence type="ECO:0000256" key="3">
    <source>
        <dbReference type="ARBA" id="ARBA00023172"/>
    </source>
</evidence>
<organism evidence="7 8">
    <name type="scientific">Neobacillus paridis</name>
    <dbReference type="NCBI Taxonomy" id="2803862"/>
    <lineage>
        <taxon>Bacteria</taxon>
        <taxon>Bacillati</taxon>
        <taxon>Bacillota</taxon>
        <taxon>Bacilli</taxon>
        <taxon>Bacillales</taxon>
        <taxon>Bacillaceae</taxon>
        <taxon>Neobacillus</taxon>
    </lineage>
</organism>
<evidence type="ECO:0000256" key="4">
    <source>
        <dbReference type="PROSITE-ProRule" id="PRU01248"/>
    </source>
</evidence>
<accession>A0ABS1TK29</accession>
<evidence type="ECO:0000259" key="5">
    <source>
        <dbReference type="PROSITE" id="PS51898"/>
    </source>
</evidence>
<dbReference type="PANTHER" id="PTHR30349:SF81">
    <property type="entry name" value="TYROSINE RECOMBINASE XERC"/>
    <property type="match status" value="1"/>
</dbReference>
<evidence type="ECO:0000313" key="7">
    <source>
        <dbReference type="EMBL" id="MBL4951669.1"/>
    </source>
</evidence>
<keyword evidence="2 4" id="KW-0238">DNA-binding</keyword>
<gene>
    <name evidence="7" type="ORF">JK635_05375</name>
</gene>
<feature type="domain" description="Core-binding (CB)" evidence="6">
    <location>
        <begin position="6"/>
        <end position="99"/>
    </location>
</feature>
<keyword evidence="8" id="KW-1185">Reference proteome</keyword>
<dbReference type="SUPFAM" id="SSF56349">
    <property type="entry name" value="DNA breaking-rejoining enzymes"/>
    <property type="match status" value="1"/>
</dbReference>
<name>A0ABS1TK29_9BACI</name>
<dbReference type="Proteomes" id="UP000623967">
    <property type="component" value="Unassembled WGS sequence"/>
</dbReference>
<dbReference type="Pfam" id="PF02899">
    <property type="entry name" value="Phage_int_SAM_1"/>
    <property type="match status" value="1"/>
</dbReference>
<sequence>MKIKDKRLFELLKEYLTVYLPLQKAVSPNTVKSYRETLNLYMEFLCISNALQLKNISFKNISVGSINAFLKWLEDERHCGLTTLNHRLSVIRAFLKYVGMKVPTYNDYYLSASQVAKRKPERKLTVDHFSEEALNVILSQPDPKTRKGHRDLFYMILLYDTGARDCEILNLMPKDVITETGSPYIIVHGKGKKIRMIPIMKETVQHYKSYMKRFHQEKENDVPVFYTEIHGAKHTMSDDNVARFIGKYASLARSTCADVPARVTPHMFRHSRALNLYRKGVPLPLISEWLGHSNLETTLIYAYADTEMKRAAIEEATNTNHPVRKTKGFESVALDDDTLKRLYGLR</sequence>
<dbReference type="InterPro" id="IPR002104">
    <property type="entry name" value="Integrase_catalytic"/>
</dbReference>
<feature type="domain" description="Tyr recombinase" evidence="5">
    <location>
        <begin position="124"/>
        <end position="314"/>
    </location>
</feature>
<dbReference type="InterPro" id="IPR050090">
    <property type="entry name" value="Tyrosine_recombinase_XerCD"/>
</dbReference>
<evidence type="ECO:0000259" key="6">
    <source>
        <dbReference type="PROSITE" id="PS51900"/>
    </source>
</evidence>
<dbReference type="InterPro" id="IPR004107">
    <property type="entry name" value="Integrase_SAM-like_N"/>
</dbReference>
<dbReference type="InterPro" id="IPR044068">
    <property type="entry name" value="CB"/>
</dbReference>
<dbReference type="PROSITE" id="PS51900">
    <property type="entry name" value="CB"/>
    <property type="match status" value="1"/>
</dbReference>
<dbReference type="InterPro" id="IPR010998">
    <property type="entry name" value="Integrase_recombinase_N"/>
</dbReference>
<dbReference type="InterPro" id="IPR011010">
    <property type="entry name" value="DNA_brk_join_enz"/>
</dbReference>
<evidence type="ECO:0000256" key="2">
    <source>
        <dbReference type="ARBA" id="ARBA00023125"/>
    </source>
</evidence>
<dbReference type="PANTHER" id="PTHR30349">
    <property type="entry name" value="PHAGE INTEGRASE-RELATED"/>
    <property type="match status" value="1"/>
</dbReference>
<evidence type="ECO:0000313" key="8">
    <source>
        <dbReference type="Proteomes" id="UP000623967"/>
    </source>
</evidence>
<keyword evidence="3" id="KW-0233">DNA recombination</keyword>
<dbReference type="RefSeq" id="WP_202652947.1">
    <property type="nucleotide sequence ID" value="NZ_JAESWB010000045.1"/>
</dbReference>
<comment type="caution">
    <text evidence="7">The sequence shown here is derived from an EMBL/GenBank/DDBJ whole genome shotgun (WGS) entry which is preliminary data.</text>
</comment>